<dbReference type="InterPro" id="IPR044033">
    <property type="entry name" value="GpV-like_apex"/>
</dbReference>
<dbReference type="InterPro" id="IPR013046">
    <property type="entry name" value="GpV/Gp45"/>
</dbReference>
<dbReference type="Proteomes" id="UP000182332">
    <property type="component" value="Unassembled WGS sequence"/>
</dbReference>
<dbReference type="OrthoDB" id="9802994at2"/>
<name>A0A1I0GZY3_9PSED</name>
<dbReference type="PIRSF" id="PIRSF012337">
    <property type="entry name" value="gp45"/>
    <property type="match status" value="1"/>
</dbReference>
<dbReference type="Pfam" id="PF06890">
    <property type="entry name" value="Phage_Mu_Gp45"/>
    <property type="match status" value="1"/>
</dbReference>
<dbReference type="InterPro" id="IPR014462">
    <property type="entry name" value="Phage_Mu_Gp45"/>
</dbReference>
<dbReference type="InterPro" id="IPR053861">
    <property type="entry name" value="Phage_Mu_Gp45_N"/>
</dbReference>
<evidence type="ECO:0000313" key="3">
    <source>
        <dbReference type="EMBL" id="SET76849.1"/>
    </source>
</evidence>
<gene>
    <name evidence="3" type="ORF">SAMN05216197_12476</name>
</gene>
<dbReference type="NCBIfam" id="TIGR01644">
    <property type="entry name" value="phage_P2_V"/>
    <property type="match status" value="1"/>
</dbReference>
<protein>
    <submittedName>
        <fullName evidence="3">Phage baseplate assembly protein V</fullName>
    </submittedName>
</protein>
<proteinExistence type="predicted"/>
<sequence>MNKLINVLTRGVVALANSASKLQTLQMRLTAGEVKDGMEHLEPYGFTSCPHAGAEALAGFMGGDRSHGVVIVVSDRRYRIQELEPGEVAIYTDEGDKVHFKRGRVIAVETVTLNITATDSVNFNTPKITQTGQIISQGDQLAGGVSQINHPHSGVQAGNGQSGPPVPGAA</sequence>
<feature type="region of interest" description="Disordered" evidence="1">
    <location>
        <begin position="141"/>
        <end position="170"/>
    </location>
</feature>
<accession>A0A1I0GZY3</accession>
<feature type="domain" description="Bacteriophage Mu Gp45 N-terminal" evidence="2">
    <location>
        <begin position="10"/>
        <end position="77"/>
    </location>
</feature>
<dbReference type="RefSeq" id="WP_074891327.1">
    <property type="nucleotide sequence ID" value="NZ_FOHW01000024.1"/>
</dbReference>
<evidence type="ECO:0000313" key="4">
    <source>
        <dbReference type="Proteomes" id="UP000182332"/>
    </source>
</evidence>
<dbReference type="EMBL" id="FOHW01000024">
    <property type="protein sequence ID" value="SET76849.1"/>
    <property type="molecule type" value="Genomic_DNA"/>
</dbReference>
<organism evidence="3 4">
    <name type="scientific">Pseudomonas graminis</name>
    <dbReference type="NCBI Taxonomy" id="158627"/>
    <lineage>
        <taxon>Bacteria</taxon>
        <taxon>Pseudomonadati</taxon>
        <taxon>Pseudomonadota</taxon>
        <taxon>Gammaproteobacteria</taxon>
        <taxon>Pseudomonadales</taxon>
        <taxon>Pseudomonadaceae</taxon>
        <taxon>Pseudomonas</taxon>
    </lineage>
</organism>
<dbReference type="AlphaFoldDB" id="A0A1I0GZY3"/>
<evidence type="ECO:0000256" key="1">
    <source>
        <dbReference type="SAM" id="MobiDB-lite"/>
    </source>
</evidence>
<reference evidence="3 4" key="1">
    <citation type="submission" date="2016-10" db="EMBL/GenBank/DDBJ databases">
        <authorList>
            <person name="de Groot N.N."/>
        </authorList>
    </citation>
    <scope>NUCLEOTIDE SEQUENCE [LARGE SCALE GENOMIC DNA]</scope>
    <source>
        <strain evidence="3 4">DSM 11363</strain>
    </source>
</reference>
<dbReference type="Pfam" id="PF18946">
    <property type="entry name" value="Apex"/>
    <property type="match status" value="1"/>
</dbReference>
<evidence type="ECO:0000259" key="2">
    <source>
        <dbReference type="Pfam" id="PF06890"/>
    </source>
</evidence>